<reference evidence="1" key="1">
    <citation type="submission" date="2022-03" db="EMBL/GenBank/DDBJ databases">
        <title>Genomic Encyclopedia of Type Strains, Phase III (KMG-III): the genomes of soil and plant-associated and newly described type strains.</title>
        <authorList>
            <person name="Whitman W."/>
        </authorList>
    </citation>
    <scope>NUCLEOTIDE SEQUENCE</scope>
    <source>
        <strain evidence="1">ANL 6-2</strain>
    </source>
</reference>
<proteinExistence type="predicted"/>
<dbReference type="EMBL" id="JALJXV010000006">
    <property type="protein sequence ID" value="MCP1675662.1"/>
    <property type="molecule type" value="Genomic_DNA"/>
</dbReference>
<accession>A0AAE3G5B9</accession>
<gene>
    <name evidence="1" type="ORF">J2T57_002812</name>
</gene>
<dbReference type="AlphaFoldDB" id="A0AAE3G5B9"/>
<evidence type="ECO:0000313" key="1">
    <source>
        <dbReference type="EMBL" id="MCP1675662.1"/>
    </source>
</evidence>
<comment type="caution">
    <text evidence="1">The sequence shown here is derived from an EMBL/GenBank/DDBJ whole genome shotgun (WGS) entry which is preliminary data.</text>
</comment>
<dbReference type="Proteomes" id="UP001205843">
    <property type="component" value="Unassembled WGS sequence"/>
</dbReference>
<keyword evidence="2" id="KW-1185">Reference proteome</keyword>
<sequence>MDGRAKRELASDSVFNSPEDLNHEMRTVFRFQQFQWRSVIERPIGTLKPGAPSFWVAENLCRA</sequence>
<evidence type="ECO:0000313" key="2">
    <source>
        <dbReference type="Proteomes" id="UP001205843"/>
    </source>
</evidence>
<name>A0AAE3G5B9_9GAMM</name>
<organism evidence="1 2">
    <name type="scientific">Natronocella acetinitrilica</name>
    <dbReference type="NCBI Taxonomy" id="414046"/>
    <lineage>
        <taxon>Bacteria</taxon>
        <taxon>Pseudomonadati</taxon>
        <taxon>Pseudomonadota</taxon>
        <taxon>Gammaproteobacteria</taxon>
        <taxon>Chromatiales</taxon>
        <taxon>Ectothiorhodospiraceae</taxon>
        <taxon>Natronocella</taxon>
    </lineage>
</organism>
<protein>
    <submittedName>
        <fullName evidence="1">Uncharacterized protein</fullName>
    </submittedName>
</protein>